<dbReference type="PANTHER" id="PTHR37316:SF3">
    <property type="entry name" value="TEICHOIC ACID GLYCEROL-PHOSPHATE TRANSFERASE"/>
    <property type="match status" value="1"/>
</dbReference>
<gene>
    <name evidence="1" type="ORF">HELGO_WM552</name>
</gene>
<dbReference type="InterPro" id="IPR043148">
    <property type="entry name" value="TagF_C"/>
</dbReference>
<organism evidence="1">
    <name type="scientific">uncultured Sulfurovum sp</name>
    <dbReference type="NCBI Taxonomy" id="269237"/>
    <lineage>
        <taxon>Bacteria</taxon>
        <taxon>Pseudomonadati</taxon>
        <taxon>Campylobacterota</taxon>
        <taxon>Epsilonproteobacteria</taxon>
        <taxon>Campylobacterales</taxon>
        <taxon>Sulfurovaceae</taxon>
        <taxon>Sulfurovum</taxon>
        <taxon>environmental samples</taxon>
    </lineage>
</organism>
<dbReference type="InterPro" id="IPR051612">
    <property type="entry name" value="Teichoic_Acid_Biosynth"/>
</dbReference>
<dbReference type="InterPro" id="IPR007554">
    <property type="entry name" value="Glycerophosphate_synth"/>
</dbReference>
<sequence>MKYDVVFYVAYPYYYPHFLPIGKALSIAGLKVHYVLSEKQNTLLMETIAKDEKLSYSLGDAFLETIETDVILFASVPSETLETQAKTVFLCHGTGTKQCGFEKALERCDIVLVEGDYRYSYYTSEFPQFTQKIKQVGYSKLDEIVNTSSNDVVKLKEKYHINNTKKTILYAPTFFPSSIEKMSDTFPDDFKECNILVKPHYLTWERKRYAAQRKKLQIWKQYDNCYIFDASEYNLIPFLIISDVMISDESSAIFEFASLNKPVIINKFLKLRWSYYLNPKKLFKRMDANMNRYRVVGENPVSYKEMLKVTKKTLEDSSDFEQARLTLAQDICGTIDGKVSERIVDVIKELRAN</sequence>
<name>A0A6S6TSH2_9BACT</name>
<evidence type="ECO:0000313" key="1">
    <source>
        <dbReference type="EMBL" id="CAA6819590.1"/>
    </source>
</evidence>
<dbReference type="AlphaFoldDB" id="A0A6S6TSH2"/>
<dbReference type="GO" id="GO:0016020">
    <property type="term" value="C:membrane"/>
    <property type="evidence" value="ECO:0007669"/>
    <property type="project" value="InterPro"/>
</dbReference>
<accession>A0A6S6TSH2</accession>
<dbReference type="SUPFAM" id="SSF53756">
    <property type="entry name" value="UDP-Glycosyltransferase/glycogen phosphorylase"/>
    <property type="match status" value="1"/>
</dbReference>
<dbReference type="Pfam" id="PF04464">
    <property type="entry name" value="Glyphos_transf"/>
    <property type="match status" value="1"/>
</dbReference>
<reference evidence="1" key="1">
    <citation type="submission" date="2020-01" db="EMBL/GenBank/DDBJ databases">
        <authorList>
            <person name="Meier V. D."/>
            <person name="Meier V D."/>
        </authorList>
    </citation>
    <scope>NUCLEOTIDE SEQUENCE</scope>
    <source>
        <strain evidence="1">HLG_WM_MAG_01</strain>
    </source>
</reference>
<proteinExistence type="predicted"/>
<dbReference type="Gene3D" id="3.40.50.12580">
    <property type="match status" value="1"/>
</dbReference>
<protein>
    <submittedName>
        <fullName evidence="1">Uncharacterized protein</fullName>
    </submittedName>
</protein>
<dbReference type="GO" id="GO:0047355">
    <property type="term" value="F:CDP-glycerol glycerophosphotransferase activity"/>
    <property type="evidence" value="ECO:0007669"/>
    <property type="project" value="InterPro"/>
</dbReference>
<dbReference type="EMBL" id="CACVAS010000107">
    <property type="protein sequence ID" value="CAA6819590.1"/>
    <property type="molecule type" value="Genomic_DNA"/>
</dbReference>
<dbReference type="PANTHER" id="PTHR37316">
    <property type="entry name" value="TEICHOIC ACID GLYCEROL-PHOSPHATE PRIMASE"/>
    <property type="match status" value="1"/>
</dbReference>